<keyword evidence="2" id="KW-1133">Transmembrane helix</keyword>
<proteinExistence type="predicted"/>
<evidence type="ECO:0000256" key="1">
    <source>
        <dbReference type="SAM" id="MobiDB-lite"/>
    </source>
</evidence>
<feature type="transmembrane region" description="Helical" evidence="2">
    <location>
        <begin position="90"/>
        <end position="108"/>
    </location>
</feature>
<feature type="compositionally biased region" description="Basic and acidic residues" evidence="1">
    <location>
        <begin position="200"/>
        <end position="231"/>
    </location>
</feature>
<feature type="compositionally biased region" description="Low complexity" evidence="1">
    <location>
        <begin position="137"/>
        <end position="148"/>
    </location>
</feature>
<organism evidence="3 4">
    <name type="scientific">Rhizophlyctis rosea</name>
    <dbReference type="NCBI Taxonomy" id="64517"/>
    <lineage>
        <taxon>Eukaryota</taxon>
        <taxon>Fungi</taxon>
        <taxon>Fungi incertae sedis</taxon>
        <taxon>Chytridiomycota</taxon>
        <taxon>Chytridiomycota incertae sedis</taxon>
        <taxon>Chytridiomycetes</taxon>
        <taxon>Rhizophlyctidales</taxon>
        <taxon>Rhizophlyctidaceae</taxon>
        <taxon>Rhizophlyctis</taxon>
    </lineage>
</organism>
<keyword evidence="4" id="KW-1185">Reference proteome</keyword>
<sequence>MIRVIMQTLHMLGVIEHGGYDDDGVGAATAPPVIVPAWMSAAIPDAPEWVRDVGWGGQWAWERWCRVLLWMADGDVRKRWKGGAWKAVEWGAVIGVVFFCLLLIKIILGKKLLQMSRARVTQLHREHALLHPHHTHSQQSHQPSSSSTYDNSNMRTRPSMEWASEAELERKWGKSSGGNTGSGIGRVERVVPQPGVIYWDQEKSEKRRENKDKDEGVEDEGKSAAKLDSIDRFQMVRSRIV</sequence>
<dbReference type="Proteomes" id="UP001212841">
    <property type="component" value="Unassembled WGS sequence"/>
</dbReference>
<comment type="caution">
    <text evidence="3">The sequence shown here is derived from an EMBL/GenBank/DDBJ whole genome shotgun (WGS) entry which is preliminary data.</text>
</comment>
<dbReference type="EMBL" id="JADGJD010002738">
    <property type="protein sequence ID" value="KAJ3029136.1"/>
    <property type="molecule type" value="Genomic_DNA"/>
</dbReference>
<reference evidence="3" key="1">
    <citation type="submission" date="2020-05" db="EMBL/GenBank/DDBJ databases">
        <title>Phylogenomic resolution of chytrid fungi.</title>
        <authorList>
            <person name="Stajich J.E."/>
            <person name="Amses K."/>
            <person name="Simmons R."/>
            <person name="Seto K."/>
            <person name="Myers J."/>
            <person name="Bonds A."/>
            <person name="Quandt C.A."/>
            <person name="Barry K."/>
            <person name="Liu P."/>
            <person name="Grigoriev I."/>
            <person name="Longcore J.E."/>
            <person name="James T.Y."/>
        </authorList>
    </citation>
    <scope>NUCLEOTIDE SEQUENCE</scope>
    <source>
        <strain evidence="3">JEL0318</strain>
    </source>
</reference>
<feature type="region of interest" description="Disordered" evidence="1">
    <location>
        <begin position="132"/>
        <end position="231"/>
    </location>
</feature>
<evidence type="ECO:0000313" key="3">
    <source>
        <dbReference type="EMBL" id="KAJ3029136.1"/>
    </source>
</evidence>
<evidence type="ECO:0000313" key="4">
    <source>
        <dbReference type="Proteomes" id="UP001212841"/>
    </source>
</evidence>
<gene>
    <name evidence="3" type="ORF">HK097_005844</name>
</gene>
<protein>
    <submittedName>
        <fullName evidence="3">Uncharacterized protein</fullName>
    </submittedName>
</protein>
<name>A0AAD5WW25_9FUNG</name>
<accession>A0AAD5WW25</accession>
<dbReference type="AlphaFoldDB" id="A0AAD5WW25"/>
<keyword evidence="2" id="KW-0472">Membrane</keyword>
<keyword evidence="2" id="KW-0812">Transmembrane</keyword>
<evidence type="ECO:0000256" key="2">
    <source>
        <dbReference type="SAM" id="Phobius"/>
    </source>
</evidence>
<feature type="compositionally biased region" description="Gly residues" evidence="1">
    <location>
        <begin position="175"/>
        <end position="184"/>
    </location>
</feature>